<organism evidence="2 3">
    <name type="scientific">Steinernema glaseri</name>
    <dbReference type="NCBI Taxonomy" id="37863"/>
    <lineage>
        <taxon>Eukaryota</taxon>
        <taxon>Metazoa</taxon>
        <taxon>Ecdysozoa</taxon>
        <taxon>Nematoda</taxon>
        <taxon>Chromadorea</taxon>
        <taxon>Rhabditida</taxon>
        <taxon>Tylenchina</taxon>
        <taxon>Panagrolaimomorpha</taxon>
        <taxon>Strongyloidoidea</taxon>
        <taxon>Steinernematidae</taxon>
        <taxon>Steinernema</taxon>
    </lineage>
</organism>
<protein>
    <submittedName>
        <fullName evidence="3">RNA-dependent RNA polymerase</fullName>
    </submittedName>
</protein>
<reference evidence="3" key="1">
    <citation type="submission" date="2016-11" db="UniProtKB">
        <authorList>
            <consortium name="WormBaseParasite"/>
        </authorList>
    </citation>
    <scope>IDENTIFICATION</scope>
</reference>
<accession>A0A1I7YKK6</accession>
<evidence type="ECO:0000256" key="1">
    <source>
        <dbReference type="SAM" id="Coils"/>
    </source>
</evidence>
<sequence length="308" mass="35547">AETILEEVVPLDSVDPKFITNFRILPYIYVSSKKEITLKQLQRLVRLIKPTSEGRPPVRYTLESSNLLSLSRSTLIGKELCSGLGASMVRRGGIKWKEVALVWIEKLVLPGLSWRDSSCNAMCLYGTSWIDRKLVSMRLPVNSVILWLSLEEHQAAAEEFFENTGPLYRIDISYTHSALKQSTVDAMIDKFVPVDGGSFRVTEHTNFTRELHQTRLNKEQLERLIRKCEMSDKKVEIKVWPEGFTKSSKLTDFFDFDKYYSKKTVEERRITASREGAKLVLRVRRYDDALIWKWDRSDRPGSFASLVT</sequence>
<dbReference type="WBParaSite" id="L893_g17306.t1">
    <property type="protein sequence ID" value="L893_g17306.t1"/>
    <property type="gene ID" value="L893_g17306"/>
</dbReference>
<feature type="coiled-coil region" evidence="1">
    <location>
        <begin position="204"/>
        <end position="231"/>
    </location>
</feature>
<dbReference type="Proteomes" id="UP000095287">
    <property type="component" value="Unplaced"/>
</dbReference>
<proteinExistence type="predicted"/>
<keyword evidence="1" id="KW-0175">Coiled coil</keyword>
<evidence type="ECO:0000313" key="3">
    <source>
        <dbReference type="WBParaSite" id="L893_g17306.t1"/>
    </source>
</evidence>
<dbReference type="AlphaFoldDB" id="A0A1I7YKK6"/>
<name>A0A1I7YKK6_9BILA</name>
<keyword evidence="2" id="KW-1185">Reference proteome</keyword>
<evidence type="ECO:0000313" key="2">
    <source>
        <dbReference type="Proteomes" id="UP000095287"/>
    </source>
</evidence>